<proteinExistence type="predicted"/>
<organism evidence="1">
    <name type="scientific">Pedococcus sp. KACC 23699</name>
    <dbReference type="NCBI Taxonomy" id="3149228"/>
    <lineage>
        <taxon>Bacteria</taxon>
        <taxon>Bacillati</taxon>
        <taxon>Actinomycetota</taxon>
        <taxon>Actinomycetes</taxon>
        <taxon>Micrococcales</taxon>
        <taxon>Intrasporangiaceae</taxon>
        <taxon>Pedococcus</taxon>
    </lineage>
</organism>
<protein>
    <recommendedName>
        <fullName evidence="2">4'-phosphopantetheinyl transferase superfamily protein</fullName>
    </recommendedName>
</protein>
<evidence type="ECO:0008006" key="2">
    <source>
        <dbReference type="Google" id="ProtNLM"/>
    </source>
</evidence>
<dbReference type="RefSeq" id="WP_406832911.1">
    <property type="nucleotide sequence ID" value="NZ_CP157483.1"/>
</dbReference>
<accession>A0AAU7JZ18</accession>
<gene>
    <name evidence="1" type="ORF">ABEG17_08790</name>
</gene>
<dbReference type="Gene3D" id="3.90.470.20">
    <property type="entry name" value="4'-phosphopantetheinyl transferase domain"/>
    <property type="match status" value="1"/>
</dbReference>
<dbReference type="GO" id="GO:0008897">
    <property type="term" value="F:holo-[acyl-carrier-protein] synthase activity"/>
    <property type="evidence" value="ECO:0007669"/>
    <property type="project" value="InterPro"/>
</dbReference>
<dbReference type="AlphaFoldDB" id="A0AAU7JZ18"/>
<name>A0AAU7JZ18_9MICO</name>
<dbReference type="GO" id="GO:0000287">
    <property type="term" value="F:magnesium ion binding"/>
    <property type="evidence" value="ECO:0007669"/>
    <property type="project" value="InterPro"/>
</dbReference>
<reference evidence="1" key="1">
    <citation type="submission" date="2024-05" db="EMBL/GenBank/DDBJ databases">
        <authorList>
            <person name="Kim S."/>
            <person name="Heo J."/>
            <person name="Choi H."/>
            <person name="Choi Y."/>
            <person name="Kwon S.-W."/>
            <person name="Kim Y."/>
        </authorList>
    </citation>
    <scope>NUCLEOTIDE SEQUENCE</scope>
    <source>
        <strain evidence="1">KACC 23699</strain>
    </source>
</reference>
<dbReference type="InterPro" id="IPR037143">
    <property type="entry name" value="4-PPantetheinyl_Trfase_dom_sf"/>
</dbReference>
<dbReference type="SUPFAM" id="SSF56214">
    <property type="entry name" value="4'-phosphopantetheinyl transferase"/>
    <property type="match status" value="2"/>
</dbReference>
<sequence length="233" mass="24524">MVKVDVYWAVPHTRASVLHLLHVLDPDERLRADRYADAGAFERFVTGVALLREAVGARTGAAPAQVRIDRTCGTCGEPHGRPLIVGEAVKVSVTHTAGLVGVALSVDAPVGLDVEVVRDLSARDVGHLAGVLGVRDGDAPEVVLRQWTRLESVVKATGDGIAGDLSGLTLGAATEPPAVHAYPGHETFAAHLVDLRPTGEHLACLTVLSEQAPVLREHHQTGAGPMGQPMARR</sequence>
<evidence type="ECO:0000313" key="1">
    <source>
        <dbReference type="EMBL" id="XBO45411.1"/>
    </source>
</evidence>
<dbReference type="EMBL" id="CP157483">
    <property type="protein sequence ID" value="XBO45411.1"/>
    <property type="molecule type" value="Genomic_DNA"/>
</dbReference>